<protein>
    <submittedName>
        <fullName evidence="2">Uncharacterized protein</fullName>
    </submittedName>
</protein>
<keyword evidence="1" id="KW-0812">Transmembrane</keyword>
<evidence type="ECO:0000313" key="2">
    <source>
        <dbReference type="EMBL" id="ACL11520.1"/>
    </source>
</evidence>
<reference evidence="2 3" key="1">
    <citation type="journal article" date="2009" name="J. Bacteriol.">
        <title>Complete genome sequence of the anaerobic, protein-degrading hyperthermophilic crenarchaeon Desulfurococcus kamchatkensis.</title>
        <authorList>
            <person name="Ravin N.V."/>
            <person name="Mardanov A.V."/>
            <person name="Beletsky A.V."/>
            <person name="Kublanov I.V."/>
            <person name="Kolganova T.V."/>
            <person name="Lebedinsky A.V."/>
            <person name="Chernyh N.A."/>
            <person name="Bonch-Osmolovskaya E.A."/>
            <person name="Skryabin K.G."/>
        </authorList>
    </citation>
    <scope>NUCLEOTIDE SEQUENCE [LARGE SCALE GENOMIC DNA]</scope>
    <source>
        <strain evidence="3">DSM 18924 / JCM 16383 / VKM B-2413 / 1221n</strain>
    </source>
</reference>
<feature type="transmembrane region" description="Helical" evidence="1">
    <location>
        <begin position="467"/>
        <end position="487"/>
    </location>
</feature>
<dbReference type="Proteomes" id="UP000006903">
    <property type="component" value="Chromosome"/>
</dbReference>
<name>B8D5Y9_DESA1</name>
<keyword evidence="1" id="KW-1133">Transmembrane helix</keyword>
<dbReference type="EMBL" id="CP001140">
    <property type="protein sequence ID" value="ACL11520.1"/>
    <property type="molecule type" value="Genomic_DNA"/>
</dbReference>
<sequence>MSLDVSIGFLATIFTMLLLLSSTVTMVGETVYDIADTLWIQYSNSSPTSYATSTCVSGNYLYVIGYPAVIEKRSVYNGSLISSWNGSSYSKPLLLSDCTVAGDKLIVVGVEGSNWYAGRWIILGFDLDLNLMESYLGNYKPPSGALSVTYDGRYVYVSGFGSDPGGEEWVVEKRDPSALGVVLATYNANPSIDGVMSDLPRAIGVNPVTRDIWVVGSMGFNNSSDMLWIEILSANLTRISSINSTSYYGATGIVFDEDGYAYITLGYSGAVLKIDMYGDVVGSLKLDFSPAIKIAYARELIYVFGTNELYGERKQYLQVLDKNLNTVAFKSLMQGGFLFIGKASSDSDRVYIAGYVIEPEVNSYSWIIYSFSTGGRAYYTVTATTTKTTTTTVTIPSPTTVTTTKTESYTYTVTTTLTERRTIYYPFSVPYVITSTTSIIVTTTETITIKGINNTRTYILQEPIVDVPLSILLLVLGLAIGFLTRYIKPGGSGPM</sequence>
<dbReference type="RefSeq" id="WP_012608861.1">
    <property type="nucleotide sequence ID" value="NC_011766.1"/>
</dbReference>
<organism evidence="2 3">
    <name type="scientific">Desulfurococcus amylolyticus (strain DSM 18924 / JCM 16383 / VKM B-2413 / 1221n)</name>
    <name type="common">Desulfurococcus kamchatkensis</name>
    <dbReference type="NCBI Taxonomy" id="490899"/>
    <lineage>
        <taxon>Archaea</taxon>
        <taxon>Thermoproteota</taxon>
        <taxon>Thermoprotei</taxon>
        <taxon>Desulfurococcales</taxon>
        <taxon>Desulfurococcaceae</taxon>
        <taxon>Desulfurococcus</taxon>
    </lineage>
</organism>
<evidence type="ECO:0000256" key="1">
    <source>
        <dbReference type="SAM" id="Phobius"/>
    </source>
</evidence>
<dbReference type="KEGG" id="dka:DKAM_1194"/>
<dbReference type="STRING" id="490899.DKAM_1194"/>
<gene>
    <name evidence="2" type="ordered locus">DKAM_1194</name>
</gene>
<accession>B8D5Y9</accession>
<proteinExistence type="predicted"/>
<evidence type="ECO:0000313" key="3">
    <source>
        <dbReference type="Proteomes" id="UP000006903"/>
    </source>
</evidence>
<dbReference type="AlphaFoldDB" id="B8D5Y9"/>
<dbReference type="HOGENOM" id="CLU_557374_0_0_2"/>
<keyword evidence="1" id="KW-0472">Membrane</keyword>
<dbReference type="GeneID" id="7171833"/>
<dbReference type="eggNOG" id="arCOG10888">
    <property type="taxonomic scope" value="Archaea"/>
</dbReference>
<dbReference type="SUPFAM" id="SSF63829">
    <property type="entry name" value="Calcium-dependent phosphotriesterase"/>
    <property type="match status" value="2"/>
</dbReference>